<accession>A0A9J6FWD3</accession>
<protein>
    <recommendedName>
        <fullName evidence="13">Exostosin-3</fullName>
    </recommendedName>
</protein>
<dbReference type="VEuPathDB" id="VectorBase:HLOH_052268"/>
<evidence type="ECO:0000256" key="1">
    <source>
        <dbReference type="ARBA" id="ARBA00004648"/>
    </source>
</evidence>
<dbReference type="Gene3D" id="3.90.550.10">
    <property type="entry name" value="Spore Coat Polysaccharide Biosynthesis Protein SpsA, Chain A"/>
    <property type="match status" value="1"/>
</dbReference>
<dbReference type="AlphaFoldDB" id="A0A9J6FWD3"/>
<evidence type="ECO:0000256" key="7">
    <source>
        <dbReference type="ARBA" id="ARBA00023136"/>
    </source>
</evidence>
<dbReference type="InterPro" id="IPR004263">
    <property type="entry name" value="Exostosin"/>
</dbReference>
<keyword evidence="6" id="KW-1133">Transmembrane helix</keyword>
<keyword evidence="7" id="KW-0472">Membrane</keyword>
<reference evidence="11 12" key="1">
    <citation type="journal article" date="2020" name="Cell">
        <title>Large-Scale Comparative Analyses of Tick Genomes Elucidate Their Genetic Diversity and Vector Capacities.</title>
        <authorList>
            <consortium name="Tick Genome and Microbiome Consortium (TIGMIC)"/>
            <person name="Jia N."/>
            <person name="Wang J."/>
            <person name="Shi W."/>
            <person name="Du L."/>
            <person name="Sun Y."/>
            <person name="Zhan W."/>
            <person name="Jiang J.F."/>
            <person name="Wang Q."/>
            <person name="Zhang B."/>
            <person name="Ji P."/>
            <person name="Bell-Sakyi L."/>
            <person name="Cui X.M."/>
            <person name="Yuan T.T."/>
            <person name="Jiang B.G."/>
            <person name="Yang W.F."/>
            <person name="Lam T.T."/>
            <person name="Chang Q.C."/>
            <person name="Ding S.J."/>
            <person name="Wang X.J."/>
            <person name="Zhu J.G."/>
            <person name="Ruan X.D."/>
            <person name="Zhao L."/>
            <person name="Wei J.T."/>
            <person name="Ye R.Z."/>
            <person name="Que T.C."/>
            <person name="Du C.H."/>
            <person name="Zhou Y.H."/>
            <person name="Cheng J.X."/>
            <person name="Dai P.F."/>
            <person name="Guo W.B."/>
            <person name="Han X.H."/>
            <person name="Huang E.J."/>
            <person name="Li L.F."/>
            <person name="Wei W."/>
            <person name="Gao Y.C."/>
            <person name="Liu J.Z."/>
            <person name="Shao H.Z."/>
            <person name="Wang X."/>
            <person name="Wang C.C."/>
            <person name="Yang T.C."/>
            <person name="Huo Q.B."/>
            <person name="Li W."/>
            <person name="Chen H.Y."/>
            <person name="Chen S.E."/>
            <person name="Zhou L.G."/>
            <person name="Ni X.B."/>
            <person name="Tian J.H."/>
            <person name="Sheng Y."/>
            <person name="Liu T."/>
            <person name="Pan Y.S."/>
            <person name="Xia L.Y."/>
            <person name="Li J."/>
            <person name="Zhao F."/>
            <person name="Cao W.C."/>
        </authorList>
    </citation>
    <scope>NUCLEOTIDE SEQUENCE [LARGE SCALE GENOMIC DNA]</scope>
    <source>
        <strain evidence="11">HaeL-2018</strain>
    </source>
</reference>
<keyword evidence="12" id="KW-1185">Reference proteome</keyword>
<evidence type="ECO:0000313" key="12">
    <source>
        <dbReference type="Proteomes" id="UP000821853"/>
    </source>
</evidence>
<dbReference type="PANTHER" id="PTHR48261">
    <property type="entry name" value="ACETYLGLUCOSAMINYLTRANSFERASE"/>
    <property type="match status" value="1"/>
</dbReference>
<comment type="subcellular location">
    <subcellularLocation>
        <location evidence="1">Endoplasmic reticulum membrane</location>
        <topology evidence="1">Single-pass type II membrane protein</topology>
    </subcellularLocation>
</comment>
<evidence type="ECO:0000256" key="3">
    <source>
        <dbReference type="ARBA" id="ARBA00022679"/>
    </source>
</evidence>
<sequence length="660" mass="75317">MELSLKQAAYAQEELGKRSIPLLRPPLKLLKGDAHHLSLPTAEPPKCQMHSCFDYSHCSLASLFPVYFYPANSVQDPNVNASVAQVLDTNFHITSDPSVACVYVVILDGRLPLVCKRKFDLVVPPATLTKEPHHVWEFAPVIIPARRRYLLSFHGRPAYGTNLTAGIRASEVVNALMKMAEGFENGFNFNFSCWNTEHAVAMPNEWLLCEDNSTRAQLLRQSTFSIVLAPLGDFVSSHVFLTRLCESLQNGAIPVIVGGDAVELPFAEFVDWSRVALLLPVARVTELHFILRTYLDVDIAELRRRGRLLWENYLGTTSRVINTVLSLIRTRLGIPAPPAPEEPSPSVFNSSFRPLMVEAGLDTENKEMLGPMEPRFASMPYQRNFSLTFNGQAKVWNEDFDPHTMYPFGVQDPLLPSEAKFMAAARVTVPEQSYRCVEQFKATISNLHWPVIGVPIEVVRPKKNSLNNRFLPFSAIETEAVLSMDDDVHLRHDEIVFGFRVWREARDRIVGFPGRYHAWDTESKSWHYSWSLSCELSMVLTGAAFLHKHYFYLYSYAMPQAIRDRVDEYMNCEDIAMNFLVSHITRKPPLKVTSRHKFECPKCTASLSYDNSHCEKRHKCLNFFVRVYGYTPLLYTQFRLDSVLFKTSIPDDKQRCFKFV</sequence>
<comment type="similarity">
    <text evidence="2">Belongs to the glycosyltransferase 47 family.</text>
</comment>
<evidence type="ECO:0000256" key="5">
    <source>
        <dbReference type="ARBA" id="ARBA00022824"/>
    </source>
</evidence>
<keyword evidence="4" id="KW-0812">Transmembrane</keyword>
<dbReference type="OrthoDB" id="5954868at2759"/>
<dbReference type="Proteomes" id="UP000821853">
    <property type="component" value="Chromosome 2"/>
</dbReference>
<feature type="domain" description="Exostosin GT47" evidence="9">
    <location>
        <begin position="118"/>
        <end position="293"/>
    </location>
</feature>
<dbReference type="GO" id="GO:0016757">
    <property type="term" value="F:glycosyltransferase activity"/>
    <property type="evidence" value="ECO:0007669"/>
    <property type="project" value="InterPro"/>
</dbReference>
<evidence type="ECO:0000259" key="9">
    <source>
        <dbReference type="Pfam" id="PF03016"/>
    </source>
</evidence>
<proteinExistence type="inferred from homology"/>
<keyword evidence="3" id="KW-0808">Transferase</keyword>
<gene>
    <name evidence="11" type="ORF">HPB48_004008</name>
</gene>
<dbReference type="InterPro" id="IPR029044">
    <property type="entry name" value="Nucleotide-diphossugar_trans"/>
</dbReference>
<dbReference type="SUPFAM" id="SSF53448">
    <property type="entry name" value="Nucleotide-diphospho-sugar transferases"/>
    <property type="match status" value="1"/>
</dbReference>
<evidence type="ECO:0000256" key="4">
    <source>
        <dbReference type="ARBA" id="ARBA00022692"/>
    </source>
</evidence>
<evidence type="ECO:0000256" key="6">
    <source>
        <dbReference type="ARBA" id="ARBA00022989"/>
    </source>
</evidence>
<dbReference type="PANTHER" id="PTHR48261:SF4">
    <property type="entry name" value="EXOSTOSIN LIKE GLYCOSYLTRANSFERASE 3"/>
    <property type="match status" value="1"/>
</dbReference>
<comment type="caution">
    <text evidence="11">The sequence shown here is derived from an EMBL/GenBank/DDBJ whole genome shotgun (WGS) entry which is preliminary data.</text>
</comment>
<evidence type="ECO:0008006" key="13">
    <source>
        <dbReference type="Google" id="ProtNLM"/>
    </source>
</evidence>
<keyword evidence="8" id="KW-1015">Disulfide bond</keyword>
<dbReference type="GO" id="GO:0005789">
    <property type="term" value="C:endoplasmic reticulum membrane"/>
    <property type="evidence" value="ECO:0007669"/>
    <property type="project" value="UniProtKB-SubCell"/>
</dbReference>
<dbReference type="InterPro" id="IPR040911">
    <property type="entry name" value="Exostosin_GT47"/>
</dbReference>
<dbReference type="InterPro" id="IPR015338">
    <property type="entry name" value="GT64_dom"/>
</dbReference>
<evidence type="ECO:0000256" key="2">
    <source>
        <dbReference type="ARBA" id="ARBA00010271"/>
    </source>
</evidence>
<feature type="domain" description="Glycosyl transferase 64" evidence="10">
    <location>
        <begin position="445"/>
        <end position="645"/>
    </location>
</feature>
<organism evidence="11 12">
    <name type="scientific">Haemaphysalis longicornis</name>
    <name type="common">Bush tick</name>
    <dbReference type="NCBI Taxonomy" id="44386"/>
    <lineage>
        <taxon>Eukaryota</taxon>
        <taxon>Metazoa</taxon>
        <taxon>Ecdysozoa</taxon>
        <taxon>Arthropoda</taxon>
        <taxon>Chelicerata</taxon>
        <taxon>Arachnida</taxon>
        <taxon>Acari</taxon>
        <taxon>Parasitiformes</taxon>
        <taxon>Ixodida</taxon>
        <taxon>Ixodoidea</taxon>
        <taxon>Ixodidae</taxon>
        <taxon>Haemaphysalinae</taxon>
        <taxon>Haemaphysalis</taxon>
    </lineage>
</organism>
<evidence type="ECO:0000256" key="8">
    <source>
        <dbReference type="ARBA" id="ARBA00023157"/>
    </source>
</evidence>
<evidence type="ECO:0000313" key="11">
    <source>
        <dbReference type="EMBL" id="KAH9367413.1"/>
    </source>
</evidence>
<dbReference type="GO" id="GO:0015012">
    <property type="term" value="P:heparan sulfate proteoglycan biosynthetic process"/>
    <property type="evidence" value="ECO:0007669"/>
    <property type="project" value="UniProtKB-ARBA"/>
</dbReference>
<evidence type="ECO:0000259" key="10">
    <source>
        <dbReference type="Pfam" id="PF09258"/>
    </source>
</evidence>
<name>A0A9J6FWD3_HAELO</name>
<dbReference type="EMBL" id="JABSTR010000004">
    <property type="protein sequence ID" value="KAH9367413.1"/>
    <property type="molecule type" value="Genomic_DNA"/>
</dbReference>
<keyword evidence="5" id="KW-0256">Endoplasmic reticulum</keyword>
<dbReference type="Pfam" id="PF09258">
    <property type="entry name" value="Glyco_transf_64"/>
    <property type="match status" value="1"/>
</dbReference>
<dbReference type="Pfam" id="PF03016">
    <property type="entry name" value="Exostosin_GT47"/>
    <property type="match status" value="1"/>
</dbReference>